<name>A0ACC0FEM4_9ERIC</name>
<reference evidence="1 2" key="1">
    <citation type="journal article" date="2022" name="Plant J.">
        <title>Chromosome-level genome of Camellia lanceoleosa provides a valuable resource for understanding genome evolution and self-incompatibility.</title>
        <authorList>
            <person name="Gong W."/>
            <person name="Xiao S."/>
            <person name="Wang L."/>
            <person name="Liao Z."/>
            <person name="Chang Y."/>
            <person name="Mo W."/>
            <person name="Hu G."/>
            <person name="Li W."/>
            <person name="Zhao G."/>
            <person name="Zhu H."/>
            <person name="Hu X."/>
            <person name="Ji K."/>
            <person name="Xiang X."/>
            <person name="Song Q."/>
            <person name="Yuan D."/>
            <person name="Jin S."/>
            <person name="Zhang L."/>
        </authorList>
    </citation>
    <scope>NUCLEOTIDE SEQUENCE [LARGE SCALE GENOMIC DNA]</scope>
    <source>
        <strain evidence="1">SQ_2022a</strain>
    </source>
</reference>
<dbReference type="EMBL" id="CM045771">
    <property type="protein sequence ID" value="KAI7987221.1"/>
    <property type="molecule type" value="Genomic_DNA"/>
</dbReference>
<protein>
    <submittedName>
        <fullName evidence="1">Subtilisin-like protease SBT1.8</fullName>
    </submittedName>
</protein>
<keyword evidence="2" id="KW-1185">Reference proteome</keyword>
<comment type="caution">
    <text evidence="1">The sequence shown here is derived from an EMBL/GenBank/DDBJ whole genome shotgun (WGS) entry which is preliminary data.</text>
</comment>
<evidence type="ECO:0000313" key="2">
    <source>
        <dbReference type="Proteomes" id="UP001060215"/>
    </source>
</evidence>
<organism evidence="1 2">
    <name type="scientific">Camellia lanceoleosa</name>
    <dbReference type="NCBI Taxonomy" id="1840588"/>
    <lineage>
        <taxon>Eukaryota</taxon>
        <taxon>Viridiplantae</taxon>
        <taxon>Streptophyta</taxon>
        <taxon>Embryophyta</taxon>
        <taxon>Tracheophyta</taxon>
        <taxon>Spermatophyta</taxon>
        <taxon>Magnoliopsida</taxon>
        <taxon>eudicotyledons</taxon>
        <taxon>Gunneridae</taxon>
        <taxon>Pentapetalae</taxon>
        <taxon>asterids</taxon>
        <taxon>Ericales</taxon>
        <taxon>Theaceae</taxon>
        <taxon>Camellia</taxon>
    </lineage>
</organism>
<accession>A0ACC0FEM4</accession>
<sequence length="125" mass="12918">MLAAMDAAIEEGVDILSLSIGGPSIPFYDDGIAVGAFGAIKNGIFVSCSAGNSGPFNASLANEAPWILTVGASTIDRSIRTTVVLRNNESYDGQSVFQPSDFPSNLMTLVDSSKDNPNSTLCSPG</sequence>
<dbReference type="Proteomes" id="UP001060215">
    <property type="component" value="Chromosome 14"/>
</dbReference>
<evidence type="ECO:0000313" key="1">
    <source>
        <dbReference type="EMBL" id="KAI7987221.1"/>
    </source>
</evidence>
<proteinExistence type="predicted"/>
<gene>
    <name evidence="1" type="ORF">LOK49_LG13G01329</name>
</gene>